<evidence type="ECO:0008006" key="4">
    <source>
        <dbReference type="Google" id="ProtNLM"/>
    </source>
</evidence>
<keyword evidence="1" id="KW-0472">Membrane</keyword>
<organism evidence="2 3">
    <name type="scientific">Candidatus Yanofskybacteria bacterium RIFCSPHIGHO2_02_FULL_38_22b</name>
    <dbReference type="NCBI Taxonomy" id="1802673"/>
    <lineage>
        <taxon>Bacteria</taxon>
        <taxon>Candidatus Yanofskyibacteriota</taxon>
    </lineage>
</organism>
<name>A0A1F8EZD6_9BACT</name>
<accession>A0A1F8EZD6</accession>
<comment type="caution">
    <text evidence="2">The sequence shown here is derived from an EMBL/GenBank/DDBJ whole genome shotgun (WGS) entry which is preliminary data.</text>
</comment>
<keyword evidence="1" id="KW-0812">Transmembrane</keyword>
<feature type="transmembrane region" description="Helical" evidence="1">
    <location>
        <begin position="18"/>
        <end position="42"/>
    </location>
</feature>
<dbReference type="Proteomes" id="UP000176834">
    <property type="component" value="Unassembled WGS sequence"/>
</dbReference>
<reference evidence="2 3" key="1">
    <citation type="journal article" date="2016" name="Nat. Commun.">
        <title>Thousands of microbial genomes shed light on interconnected biogeochemical processes in an aquifer system.</title>
        <authorList>
            <person name="Anantharaman K."/>
            <person name="Brown C.T."/>
            <person name="Hug L.A."/>
            <person name="Sharon I."/>
            <person name="Castelle C.J."/>
            <person name="Probst A.J."/>
            <person name="Thomas B.C."/>
            <person name="Singh A."/>
            <person name="Wilkins M.J."/>
            <person name="Karaoz U."/>
            <person name="Brodie E.L."/>
            <person name="Williams K.H."/>
            <person name="Hubbard S.S."/>
            <person name="Banfield J.F."/>
        </authorList>
    </citation>
    <scope>NUCLEOTIDE SEQUENCE [LARGE SCALE GENOMIC DNA]</scope>
</reference>
<dbReference type="SUPFAM" id="SSF48208">
    <property type="entry name" value="Six-hairpin glycosidases"/>
    <property type="match status" value="1"/>
</dbReference>
<keyword evidence="1" id="KW-1133">Transmembrane helix</keyword>
<sequence length="379" mass="43645">MDDDQNTGKESLKSKRYFLFRFNVVLFVLISAIIIFSLWFFWYRAKTDEPITQEPQITGLEIALKSATFLDKLIRPDGTVLGAVICNERTEKCPPEGYKENYLNIIPSPFPFDQVINAYLLLEETTGNKSYREKAEQAINYILDRCNDETDFCKLNFSSIAQYYDKTGDQKYFSAMLSLADNFLSESDEAIVFEGTGQNLALLFNATGDARYKNRLLKVADAELNRPLYQTENADYIIRAVWYLYLPAHQVSKEAKYLTVAETIVNDLLKQGRVSEIFEDQINAIITADSLLALADLRGNGEYRTQAHNILQDLLDSVWDTPENIKYRGDYGFIYTLTRDRTLTAAEIQQKPGLFNYWKVFNGRIVKLFTLMKDDNFDL</sequence>
<proteinExistence type="predicted"/>
<evidence type="ECO:0000313" key="2">
    <source>
        <dbReference type="EMBL" id="OGN06232.1"/>
    </source>
</evidence>
<dbReference type="EMBL" id="MGJN01000020">
    <property type="protein sequence ID" value="OGN06232.1"/>
    <property type="molecule type" value="Genomic_DNA"/>
</dbReference>
<dbReference type="GO" id="GO:0005975">
    <property type="term" value="P:carbohydrate metabolic process"/>
    <property type="evidence" value="ECO:0007669"/>
    <property type="project" value="InterPro"/>
</dbReference>
<dbReference type="AlphaFoldDB" id="A0A1F8EZD6"/>
<gene>
    <name evidence="2" type="ORF">A3B86_03890</name>
</gene>
<dbReference type="InterPro" id="IPR008928">
    <property type="entry name" value="6-hairpin_glycosidase_sf"/>
</dbReference>
<protein>
    <recommendedName>
        <fullName evidence="4">Squalene cyclase C-terminal domain-containing protein</fullName>
    </recommendedName>
</protein>
<evidence type="ECO:0000313" key="3">
    <source>
        <dbReference type="Proteomes" id="UP000176834"/>
    </source>
</evidence>
<evidence type="ECO:0000256" key="1">
    <source>
        <dbReference type="SAM" id="Phobius"/>
    </source>
</evidence>